<organism evidence="2">
    <name type="scientific">Arion vulgaris</name>
    <dbReference type="NCBI Taxonomy" id="1028688"/>
    <lineage>
        <taxon>Eukaryota</taxon>
        <taxon>Metazoa</taxon>
        <taxon>Spiralia</taxon>
        <taxon>Lophotrochozoa</taxon>
        <taxon>Mollusca</taxon>
        <taxon>Gastropoda</taxon>
        <taxon>Heterobranchia</taxon>
        <taxon>Euthyneura</taxon>
        <taxon>Panpulmonata</taxon>
        <taxon>Eupulmonata</taxon>
        <taxon>Stylommatophora</taxon>
        <taxon>Helicina</taxon>
        <taxon>Arionoidea</taxon>
        <taxon>Arionidae</taxon>
        <taxon>Arion</taxon>
    </lineage>
</organism>
<feature type="region of interest" description="Disordered" evidence="1">
    <location>
        <begin position="1"/>
        <end position="35"/>
    </location>
</feature>
<sequence length="95" mass="11283">MGISDDPKWTKEGKDWPVDNKKYLRSDVPNTQNHRARAMREMSIKDEKLYQFSNNMTSTYRRPVYSVHGPMQKDAVFGLSKQRNRHGHMPFADYY</sequence>
<name>A0A0B7AFH7_9EUPU</name>
<feature type="compositionally biased region" description="Basic and acidic residues" evidence="1">
    <location>
        <begin position="1"/>
        <end position="25"/>
    </location>
</feature>
<evidence type="ECO:0000313" key="2">
    <source>
        <dbReference type="EMBL" id="CEK79392.1"/>
    </source>
</evidence>
<dbReference type="AlphaFoldDB" id="A0A0B7AFH7"/>
<proteinExistence type="predicted"/>
<protein>
    <submittedName>
        <fullName evidence="2">Uncharacterized protein</fullName>
    </submittedName>
</protein>
<evidence type="ECO:0000256" key="1">
    <source>
        <dbReference type="SAM" id="MobiDB-lite"/>
    </source>
</evidence>
<reference evidence="2" key="1">
    <citation type="submission" date="2014-12" db="EMBL/GenBank/DDBJ databases">
        <title>Insight into the proteome of Arion vulgaris.</title>
        <authorList>
            <person name="Aradska J."/>
            <person name="Bulat T."/>
            <person name="Smidak R."/>
            <person name="Sarate P."/>
            <person name="Gangsoo J."/>
            <person name="Sialana F."/>
            <person name="Bilban M."/>
            <person name="Lubec G."/>
        </authorList>
    </citation>
    <scope>NUCLEOTIDE SEQUENCE</scope>
    <source>
        <tissue evidence="2">Skin</tissue>
    </source>
</reference>
<dbReference type="EMBL" id="HACG01032527">
    <property type="protein sequence ID" value="CEK79392.1"/>
    <property type="molecule type" value="Transcribed_RNA"/>
</dbReference>
<accession>A0A0B7AFH7</accession>
<gene>
    <name evidence="2" type="primary">ORF115157</name>
</gene>